<evidence type="ECO:0000313" key="10">
    <source>
        <dbReference type="Proteomes" id="UP001555786"/>
    </source>
</evidence>
<proteinExistence type="inferred from homology"/>
<dbReference type="PROSITE" id="PS51257">
    <property type="entry name" value="PROKAR_LIPOPROTEIN"/>
    <property type="match status" value="1"/>
</dbReference>
<sequence>MLRRASLLSICILAAGCNQEQQGNQPPAGAVRPQVSVVMLHPRAVAITAELPGRVGASLTADVVPQVTGIIKTRLFKEGTEVKAGDPLYQIDPASYQASYDSAEATLQKDQAAIPSAQAKVDRYQNLIKQNAVSSQDLDDARATLAQAKADVAAAKAALETARINLDYTTMKAPIGGRVDASTITEGALVSSGQSTALTTIRQLDPINVDVTESSANLLNFLEAVKSGRIKTAGPDISVKLKLENGTTYAHSGTLRFVEANVSTTTGTFTVRAEFPNPDRLLLPGMYARAILEVGLAQDSFLVPQRAVSHNTRGEATASFVGSDGKVVQRVLSIQRSVSNNWLVDAGVSDGDRVIVEGTQLVRAGQDVTATEVSVDDATGDIRPLSQSSALDKPPVASAPVRAE</sequence>
<keyword evidence="3" id="KW-0175">Coiled coil</keyword>
<dbReference type="InterPro" id="IPR058625">
    <property type="entry name" value="MdtA-like_BSH"/>
</dbReference>
<dbReference type="PANTHER" id="PTHR30158">
    <property type="entry name" value="ACRA/E-RELATED COMPONENT OF DRUG EFFLUX TRANSPORTER"/>
    <property type="match status" value="1"/>
</dbReference>
<evidence type="ECO:0000259" key="6">
    <source>
        <dbReference type="Pfam" id="PF25917"/>
    </source>
</evidence>
<evidence type="ECO:0000256" key="3">
    <source>
        <dbReference type="SAM" id="Coils"/>
    </source>
</evidence>
<accession>A0ABV3PN11</accession>
<dbReference type="EMBL" id="JBFNQD010000004">
    <property type="protein sequence ID" value="MEW9307019.1"/>
    <property type="molecule type" value="Genomic_DNA"/>
</dbReference>
<feature type="domain" description="Multidrug resistance protein MdtA-like barrel-sandwich hybrid" evidence="6">
    <location>
        <begin position="60"/>
        <end position="201"/>
    </location>
</feature>
<evidence type="ECO:0000256" key="2">
    <source>
        <dbReference type="ARBA" id="ARBA00009477"/>
    </source>
</evidence>
<reference evidence="9 10" key="1">
    <citation type="submission" date="2024-07" db="EMBL/GenBank/DDBJ databases">
        <title>Description of Labrys sedimenti sp. nov., isolated from a diclofenac-degrading enrichment culture.</title>
        <authorList>
            <person name="Tancsics A."/>
            <person name="Csepanyi A."/>
        </authorList>
    </citation>
    <scope>NUCLEOTIDE SEQUENCE [LARGE SCALE GENOMIC DNA]</scope>
    <source>
        <strain evidence="9 10">LMG 23578</strain>
    </source>
</reference>
<dbReference type="Pfam" id="PF25917">
    <property type="entry name" value="BSH_RND"/>
    <property type="match status" value="1"/>
</dbReference>
<dbReference type="Pfam" id="PF25944">
    <property type="entry name" value="Beta-barrel_RND"/>
    <property type="match status" value="1"/>
</dbReference>
<dbReference type="InterPro" id="IPR058624">
    <property type="entry name" value="MdtA-like_HH"/>
</dbReference>
<dbReference type="Gene3D" id="2.40.30.170">
    <property type="match status" value="1"/>
</dbReference>
<evidence type="ECO:0000259" key="7">
    <source>
        <dbReference type="Pfam" id="PF25944"/>
    </source>
</evidence>
<protein>
    <submittedName>
        <fullName evidence="9">Efflux RND transporter periplasmic adaptor subunit</fullName>
    </submittedName>
</protein>
<feature type="coiled-coil region" evidence="3">
    <location>
        <begin position="138"/>
        <end position="165"/>
    </location>
</feature>
<dbReference type="InterPro" id="IPR058627">
    <property type="entry name" value="MdtA-like_C"/>
</dbReference>
<evidence type="ECO:0000259" key="5">
    <source>
        <dbReference type="Pfam" id="PF25876"/>
    </source>
</evidence>
<comment type="caution">
    <text evidence="9">The sequence shown here is derived from an EMBL/GenBank/DDBJ whole genome shotgun (WGS) entry which is preliminary data.</text>
</comment>
<dbReference type="InterPro" id="IPR058626">
    <property type="entry name" value="MdtA-like_b-barrel"/>
</dbReference>
<gene>
    <name evidence="9" type="ORF">ABXS05_15815</name>
</gene>
<name>A0ABV3PN11_9HYPH</name>
<dbReference type="NCBIfam" id="TIGR01730">
    <property type="entry name" value="RND_mfp"/>
    <property type="match status" value="1"/>
</dbReference>
<dbReference type="Gene3D" id="1.10.287.470">
    <property type="entry name" value="Helix hairpin bin"/>
    <property type="match status" value="1"/>
</dbReference>
<evidence type="ECO:0000313" key="9">
    <source>
        <dbReference type="EMBL" id="MEW9307019.1"/>
    </source>
</evidence>
<dbReference type="Gene3D" id="2.40.420.20">
    <property type="match status" value="1"/>
</dbReference>
<dbReference type="PANTHER" id="PTHR30158:SF3">
    <property type="entry name" value="MULTIDRUG EFFLUX PUMP SUBUNIT ACRA-RELATED"/>
    <property type="match status" value="1"/>
</dbReference>
<feature type="domain" description="Multidrug resistance protein MdtA-like alpha-helical hairpin" evidence="5">
    <location>
        <begin position="100"/>
        <end position="169"/>
    </location>
</feature>
<keyword evidence="10" id="KW-1185">Reference proteome</keyword>
<feature type="region of interest" description="Disordered" evidence="4">
    <location>
        <begin position="379"/>
        <end position="404"/>
    </location>
</feature>
<dbReference type="Pfam" id="PF25967">
    <property type="entry name" value="RND-MFP_C"/>
    <property type="match status" value="1"/>
</dbReference>
<comment type="subcellular location">
    <subcellularLocation>
        <location evidence="1">Cell envelope</location>
    </subcellularLocation>
</comment>
<evidence type="ECO:0000259" key="8">
    <source>
        <dbReference type="Pfam" id="PF25967"/>
    </source>
</evidence>
<feature type="domain" description="Multidrug resistance protein MdtA-like C-terminal permuted SH3" evidence="8">
    <location>
        <begin position="302"/>
        <end position="360"/>
    </location>
</feature>
<comment type="similarity">
    <text evidence="2">Belongs to the membrane fusion protein (MFP) (TC 8.A.1) family.</text>
</comment>
<feature type="domain" description="Multidrug resistance protein MdtA-like beta-barrel" evidence="7">
    <location>
        <begin position="206"/>
        <end position="295"/>
    </location>
</feature>
<evidence type="ECO:0000256" key="4">
    <source>
        <dbReference type="SAM" id="MobiDB-lite"/>
    </source>
</evidence>
<dbReference type="Pfam" id="PF25876">
    <property type="entry name" value="HH_MFP_RND"/>
    <property type="match status" value="1"/>
</dbReference>
<dbReference type="Gene3D" id="2.40.50.100">
    <property type="match status" value="1"/>
</dbReference>
<dbReference type="Proteomes" id="UP001555786">
    <property type="component" value="Unassembled WGS sequence"/>
</dbReference>
<dbReference type="SUPFAM" id="SSF111369">
    <property type="entry name" value="HlyD-like secretion proteins"/>
    <property type="match status" value="1"/>
</dbReference>
<evidence type="ECO:0000256" key="1">
    <source>
        <dbReference type="ARBA" id="ARBA00004196"/>
    </source>
</evidence>
<organism evidence="9 10">
    <name type="scientific">Labrys neptuniae</name>
    <dbReference type="NCBI Taxonomy" id="376174"/>
    <lineage>
        <taxon>Bacteria</taxon>
        <taxon>Pseudomonadati</taxon>
        <taxon>Pseudomonadota</taxon>
        <taxon>Alphaproteobacteria</taxon>
        <taxon>Hyphomicrobiales</taxon>
        <taxon>Xanthobacteraceae</taxon>
        <taxon>Labrys</taxon>
    </lineage>
</organism>
<dbReference type="InterPro" id="IPR006143">
    <property type="entry name" value="RND_pump_MFP"/>
</dbReference>